<dbReference type="PANTHER" id="PTHR33840">
    <property type="match status" value="1"/>
</dbReference>
<dbReference type="RefSeq" id="WP_340527045.1">
    <property type="nucleotide sequence ID" value="NZ_FMSH01000318.1"/>
</dbReference>
<dbReference type="EMBL" id="FMSH01000318">
    <property type="protein sequence ID" value="SCU78917.1"/>
    <property type="molecule type" value="Genomic_DNA"/>
</dbReference>
<sequence length="795" mass="87885">MSVFRLPNAMPETSTGRLPEGKRAYENGKTTVNDPLGACEQTIHINLFFDGTNNNDDIKTPARWRDSTQKTHTNVARLFWACKDQPESGIYKFYIAGVGTPFPELGEATYGSFGKGFAVGFAKRCAWGYTRVLNAVHEAMVPGDKKGLIKDDEAARICAKLDWNLGSSLLTTKEKHLGSLHESLVQKCKRNRLVRKAYINVFGFSRGAAGARVFVSKLINYWAKAGKLAGKIDYEVNFLGLFDTVASVGPPESFQSAVDLEYFDGHFWAAGGGALNIPVQVRRCVHFFSMHEQRMSFPLDSIRKGKTYPAGDSKLLEVPYPGVHSDVGGSYAPGDQGKSVKGEGHRLGKIPLHDMYIEALKVGVPLRLVDATNDEDRMDANNMQDFAIDPAVAKAFNDWRAALPAIDGVEKALEYGLRQSLQWRTLRARWHTGTYVTNQGFYHYCAEPANKREDSKTPQQLRTEVDKTKKADAVIQKLEQDNIQLKLQVQQLRDRAMFPQTASQAMADLTKRRALGARVAANDAAIAARENELMAEAVGKNPADCRPGEGADEFVTNDRTDLLEAAEEFQLLLGYLHPELQPSLNVRKEMMARPVLSPIGAAERVANGFKYLATPRAERPRTDSKLLVMVDDDILTKSAAVRGYWPIDDVLVEPAPEMILYLRATTAAKAVDGFALREKAAIELFDNYIHDSRAWFRVPNFHEYAPGGYGWARTFFVGDNKAVRHLGMGAKGVLDKVQDTALAVEREIDAAKDRAIRALGDAAGRAADAARDAVIDQGKKGMEKVIPSGFPMPRL</sequence>
<reference evidence="3" key="1">
    <citation type="submission" date="2016-09" db="EMBL/GenBank/DDBJ databases">
        <authorList>
            <person name="Capua I."/>
            <person name="De Benedictis P."/>
            <person name="Joannis T."/>
            <person name="Lombin L.H."/>
            <person name="Cattoli G."/>
        </authorList>
    </citation>
    <scope>NUCLEOTIDE SEQUENCE</scope>
    <source>
        <strain evidence="3">B9</strain>
    </source>
</reference>
<evidence type="ECO:0000313" key="3">
    <source>
        <dbReference type="EMBL" id="SCU78917.1"/>
    </source>
</evidence>
<gene>
    <name evidence="3" type="ORF">CNECB9_3850007</name>
</gene>
<proteinExistence type="predicted"/>
<dbReference type="Pfam" id="PF09994">
    <property type="entry name" value="T6SS_Tle1-like_cat"/>
    <property type="match status" value="2"/>
</dbReference>
<dbReference type="AlphaFoldDB" id="A0A1K0IIZ9"/>
<feature type="region of interest" description="Disordered" evidence="1">
    <location>
        <begin position="1"/>
        <end position="23"/>
    </location>
</feature>
<accession>A0A1K0IIZ9</accession>
<evidence type="ECO:0000256" key="1">
    <source>
        <dbReference type="SAM" id="MobiDB-lite"/>
    </source>
</evidence>
<organism evidence="3">
    <name type="scientific">Cupriavidus necator</name>
    <name type="common">Alcaligenes eutrophus</name>
    <name type="synonym">Ralstonia eutropha</name>
    <dbReference type="NCBI Taxonomy" id="106590"/>
    <lineage>
        <taxon>Bacteria</taxon>
        <taxon>Pseudomonadati</taxon>
        <taxon>Pseudomonadota</taxon>
        <taxon>Betaproteobacteria</taxon>
        <taxon>Burkholderiales</taxon>
        <taxon>Burkholderiaceae</taxon>
        <taxon>Cupriavidus</taxon>
    </lineage>
</organism>
<dbReference type="InterPro" id="IPR018712">
    <property type="entry name" value="Tle1-like_cat"/>
</dbReference>
<name>A0A1K0IIZ9_CUPNE</name>
<dbReference type="PANTHER" id="PTHR33840:SF1">
    <property type="entry name" value="TLE1 PHOSPHOLIPASE DOMAIN-CONTAINING PROTEIN"/>
    <property type="match status" value="1"/>
</dbReference>
<feature type="domain" description="T6SS Phospholipase effector Tle1-like catalytic" evidence="2">
    <location>
        <begin position="229"/>
        <end position="356"/>
    </location>
</feature>
<protein>
    <recommendedName>
        <fullName evidence="2">T6SS Phospholipase effector Tle1-like catalytic domain-containing protein</fullName>
    </recommendedName>
</protein>
<feature type="domain" description="T6SS Phospholipase effector Tle1-like catalytic" evidence="2">
    <location>
        <begin position="45"/>
        <end position="220"/>
    </location>
</feature>
<evidence type="ECO:0000259" key="2">
    <source>
        <dbReference type="Pfam" id="PF09994"/>
    </source>
</evidence>